<accession>A0A6C0EKG7</accession>
<proteinExistence type="predicted"/>
<evidence type="ECO:0000256" key="1">
    <source>
        <dbReference type="SAM" id="MobiDB-lite"/>
    </source>
</evidence>
<name>A0A6C0EKG7_9ZZZZ</name>
<feature type="compositionally biased region" description="Acidic residues" evidence="1">
    <location>
        <begin position="12"/>
        <end position="23"/>
    </location>
</feature>
<evidence type="ECO:0000313" key="2">
    <source>
        <dbReference type="EMBL" id="QHT29666.1"/>
    </source>
</evidence>
<dbReference type="AlphaFoldDB" id="A0A6C0EKG7"/>
<reference evidence="2" key="1">
    <citation type="journal article" date="2020" name="Nature">
        <title>Giant virus diversity and host interactions through global metagenomics.</title>
        <authorList>
            <person name="Schulz F."/>
            <person name="Roux S."/>
            <person name="Paez-Espino D."/>
            <person name="Jungbluth S."/>
            <person name="Walsh D.A."/>
            <person name="Denef V.J."/>
            <person name="McMahon K.D."/>
            <person name="Konstantinidis K.T."/>
            <person name="Eloe-Fadrosh E.A."/>
            <person name="Kyrpides N.C."/>
            <person name="Woyke T."/>
        </authorList>
    </citation>
    <scope>NUCLEOTIDE SEQUENCE</scope>
    <source>
        <strain evidence="2">GVMAG-M-3300009068-24</strain>
    </source>
</reference>
<organism evidence="2">
    <name type="scientific">viral metagenome</name>
    <dbReference type="NCBI Taxonomy" id="1070528"/>
    <lineage>
        <taxon>unclassified sequences</taxon>
        <taxon>metagenomes</taxon>
        <taxon>organismal metagenomes</taxon>
    </lineage>
</organism>
<dbReference type="EMBL" id="MN738881">
    <property type="protein sequence ID" value="QHT29666.1"/>
    <property type="molecule type" value="Genomic_DNA"/>
</dbReference>
<feature type="region of interest" description="Disordered" evidence="1">
    <location>
        <begin position="1"/>
        <end position="30"/>
    </location>
</feature>
<sequence>MNVYDSIMMEERDSDDSSEDTDSSSELIYTGEDDEDLDDDMIEDRIFHAERRFMDQRHINGHYYLGNTFLPPLAYARWLMDTALSPAAFFRFAYRDILSYLGLYSIHYRRNITHVEVMQLNIRGPYYEVVLKTHWLRLVQRHWKRIYQERKRVIQTRKTVANYRHRELRGRHLPGANYLPGLRGMMQCYVGDDRGKSVKGQ</sequence>
<protein>
    <submittedName>
        <fullName evidence="2">Uncharacterized protein</fullName>
    </submittedName>
</protein>